<accession>A0A2A3YGD2</accession>
<dbReference type="InterPro" id="IPR014016">
    <property type="entry name" value="UvrD-like_ATP-bd"/>
</dbReference>
<proteinExistence type="predicted"/>
<dbReference type="SUPFAM" id="SSF52540">
    <property type="entry name" value="P-loop containing nucleoside triphosphate hydrolases"/>
    <property type="match status" value="1"/>
</dbReference>
<comment type="caution">
    <text evidence="8">The sequence shown here is derived from an EMBL/GenBank/DDBJ whole genome shotgun (WGS) entry which is preliminary data.</text>
</comment>
<dbReference type="PROSITE" id="PS51198">
    <property type="entry name" value="UVRD_HELICASE_ATP_BIND"/>
    <property type="match status" value="1"/>
</dbReference>
<reference evidence="8 9" key="1">
    <citation type="journal article" date="2017" name="Elife">
        <title>Extensive horizontal gene transfer in cheese-associated bacteria.</title>
        <authorList>
            <person name="Bonham K.S."/>
            <person name="Wolfe B.E."/>
            <person name="Dutton R.J."/>
        </authorList>
    </citation>
    <scope>NUCLEOTIDE SEQUENCE [LARGE SCALE GENOMIC DNA]</scope>
    <source>
        <strain evidence="8 9">341_9</strain>
    </source>
</reference>
<dbReference type="RefSeq" id="WP_096166057.1">
    <property type="nucleotide sequence ID" value="NZ_BAAAIQ010000004.1"/>
</dbReference>
<feature type="region of interest" description="Disordered" evidence="6">
    <location>
        <begin position="1"/>
        <end position="21"/>
    </location>
</feature>
<dbReference type="InterPro" id="IPR000212">
    <property type="entry name" value="DNA_helicase_UvrD/REP"/>
</dbReference>
<dbReference type="NCBIfam" id="NF041254">
    <property type="entry name" value="motor_HelR"/>
    <property type="match status" value="1"/>
</dbReference>
<dbReference type="Proteomes" id="UP000218598">
    <property type="component" value="Unassembled WGS sequence"/>
</dbReference>
<dbReference type="Gene3D" id="3.40.50.300">
    <property type="entry name" value="P-loop containing nucleotide triphosphate hydrolases"/>
    <property type="match status" value="3"/>
</dbReference>
<dbReference type="AlphaFoldDB" id="A0A2A3YGD2"/>
<protein>
    <submittedName>
        <fullName evidence="8">AAA family ATPase</fullName>
    </submittedName>
</protein>
<evidence type="ECO:0000256" key="4">
    <source>
        <dbReference type="ARBA" id="ARBA00022840"/>
    </source>
</evidence>
<dbReference type="GO" id="GO:0000725">
    <property type="term" value="P:recombinational repair"/>
    <property type="evidence" value="ECO:0007669"/>
    <property type="project" value="TreeGrafter"/>
</dbReference>
<dbReference type="GO" id="GO:0005829">
    <property type="term" value="C:cytosol"/>
    <property type="evidence" value="ECO:0007669"/>
    <property type="project" value="TreeGrafter"/>
</dbReference>
<organism evidence="8 9">
    <name type="scientific">Brachybacterium alimentarium</name>
    <dbReference type="NCBI Taxonomy" id="47845"/>
    <lineage>
        <taxon>Bacteria</taxon>
        <taxon>Bacillati</taxon>
        <taxon>Actinomycetota</taxon>
        <taxon>Actinomycetes</taxon>
        <taxon>Micrococcales</taxon>
        <taxon>Dermabacteraceae</taxon>
        <taxon>Brachybacterium</taxon>
    </lineage>
</organism>
<evidence type="ECO:0000256" key="5">
    <source>
        <dbReference type="PROSITE-ProRule" id="PRU00560"/>
    </source>
</evidence>
<feature type="binding site" evidence="5">
    <location>
        <begin position="224"/>
        <end position="231"/>
    </location>
    <ligand>
        <name>ATP</name>
        <dbReference type="ChEBI" id="CHEBI:30616"/>
    </ligand>
</feature>
<dbReference type="GO" id="GO:0016787">
    <property type="term" value="F:hydrolase activity"/>
    <property type="evidence" value="ECO:0007669"/>
    <property type="project" value="UniProtKB-UniRule"/>
</dbReference>
<keyword evidence="9" id="KW-1185">Reference proteome</keyword>
<dbReference type="PANTHER" id="PTHR11070">
    <property type="entry name" value="UVRD / RECB / PCRA DNA HELICASE FAMILY MEMBER"/>
    <property type="match status" value="1"/>
</dbReference>
<keyword evidence="1 5" id="KW-0547">Nucleotide-binding</keyword>
<evidence type="ECO:0000256" key="6">
    <source>
        <dbReference type="SAM" id="MobiDB-lite"/>
    </source>
</evidence>
<feature type="domain" description="UvrD-like helicase ATP-binding" evidence="7">
    <location>
        <begin position="203"/>
        <end position="609"/>
    </location>
</feature>
<keyword evidence="3 5" id="KW-0347">Helicase</keyword>
<keyword evidence="4 5" id="KW-0067">ATP-binding</keyword>
<gene>
    <name evidence="8" type="ORF">CIK66_14795</name>
</gene>
<dbReference type="InterPro" id="IPR027417">
    <property type="entry name" value="P-loop_NTPase"/>
</dbReference>
<dbReference type="EMBL" id="NRGR01000024">
    <property type="protein sequence ID" value="PCC38299.1"/>
    <property type="molecule type" value="Genomic_DNA"/>
</dbReference>
<keyword evidence="2 5" id="KW-0378">Hydrolase</keyword>
<dbReference type="GeneID" id="95328206"/>
<evidence type="ECO:0000256" key="3">
    <source>
        <dbReference type="ARBA" id="ARBA00022806"/>
    </source>
</evidence>
<dbReference type="Pfam" id="PF13245">
    <property type="entry name" value="AAA_19"/>
    <property type="match status" value="1"/>
</dbReference>
<dbReference type="GO" id="GO:0003677">
    <property type="term" value="F:DNA binding"/>
    <property type="evidence" value="ECO:0007669"/>
    <property type="project" value="InterPro"/>
</dbReference>
<evidence type="ECO:0000256" key="2">
    <source>
        <dbReference type="ARBA" id="ARBA00022801"/>
    </source>
</evidence>
<evidence type="ECO:0000259" key="7">
    <source>
        <dbReference type="PROSITE" id="PS51198"/>
    </source>
</evidence>
<dbReference type="GO" id="GO:0005524">
    <property type="term" value="F:ATP binding"/>
    <property type="evidence" value="ECO:0007669"/>
    <property type="project" value="UniProtKB-UniRule"/>
</dbReference>
<dbReference type="OrthoDB" id="9787585at2"/>
<dbReference type="GO" id="GO:0043138">
    <property type="term" value="F:3'-5' DNA helicase activity"/>
    <property type="evidence" value="ECO:0007669"/>
    <property type="project" value="TreeGrafter"/>
</dbReference>
<dbReference type="PANTHER" id="PTHR11070:SF45">
    <property type="entry name" value="DNA 3'-5' HELICASE"/>
    <property type="match status" value="1"/>
</dbReference>
<evidence type="ECO:0000313" key="9">
    <source>
        <dbReference type="Proteomes" id="UP000218598"/>
    </source>
</evidence>
<evidence type="ECO:0000256" key="1">
    <source>
        <dbReference type="ARBA" id="ARBA00022741"/>
    </source>
</evidence>
<feature type="compositionally biased region" description="Basic and acidic residues" evidence="6">
    <location>
        <begin position="12"/>
        <end position="21"/>
    </location>
</feature>
<sequence>MTSTSTFNLPERAAHKAEPERIGADDARFRRIREALAADIAEVQRNLDAALLARTGDAQGRVEREASVDHFRRRLRGLRSVELDAVLGRMTPADGSHPLYVGRLAVHGPDGKPLLLDWRSPAAEPFFAATRAEPKGLASRRRYRWAGGRIRDYWDETLQDAQPGESGAAGTGSTAGTSLDEESALLATLAQARTPKMTNVLTTLAADQDAIIRASSRRPLVVDGGPGTGKTVVALHRTAYLLYTDPRLRDRRGRVLVVGPHHPYLHYVADVLPSLGEEDVLTCTLADLVPEGATAVPEGDPRIAALKSSSALIAAIEPAVALYEEPPAVGHVLETEWGAVQLERDDFADAFEAVDPGTAHNLAREEIWDELAEIVAAKLAVGADADERPDPADVRGPMAVDEELVALVHRAWPLLEAADLVGDLFEVPAYLRRCAPSLSAQEVDLLQREKARDWTVEDLPLLDAARHRLGDPSADARSRRQDAARRETVSEVALMSDYLIESDSSDMQVMSMLRGEDLQNALAEATPVEAASSGRWDGPFAHVVVDEAQELSDAQWAMILRRCPSGSLTLVGDRAQAAHGFTETWEERLARAGIDRIKRATLTLNYRTPAEVMEQAEPVIRAALPDANVPTSIRESGLPIRHGRPEQLEEVLERWLAEHEEGIVGVIGEVEIAPRERVQVLTPRLAKGLEFDLVVLVDPESFGVGIDGAVARYVAMTRTTRELVVLTS</sequence>
<evidence type="ECO:0000313" key="8">
    <source>
        <dbReference type="EMBL" id="PCC38299.1"/>
    </source>
</evidence>
<name>A0A2A3YGD2_9MICO</name>